<protein>
    <submittedName>
        <fullName evidence="2">Uncharacterized protein</fullName>
    </submittedName>
</protein>
<dbReference type="AlphaFoldDB" id="A0A2T9ZIG4"/>
<accession>A0A2T9ZIG4</accession>
<feature type="region of interest" description="Disordered" evidence="1">
    <location>
        <begin position="374"/>
        <end position="402"/>
    </location>
</feature>
<name>A0A2T9ZIG4_9FUNG</name>
<feature type="region of interest" description="Disordered" evidence="1">
    <location>
        <begin position="1"/>
        <end position="63"/>
    </location>
</feature>
<dbReference type="Proteomes" id="UP000245609">
    <property type="component" value="Unassembled WGS sequence"/>
</dbReference>
<evidence type="ECO:0000313" key="3">
    <source>
        <dbReference type="Proteomes" id="UP000245609"/>
    </source>
</evidence>
<feature type="compositionally biased region" description="Basic and acidic residues" evidence="1">
    <location>
        <begin position="382"/>
        <end position="400"/>
    </location>
</feature>
<keyword evidence="3" id="KW-1185">Reference proteome</keyword>
<evidence type="ECO:0000313" key="2">
    <source>
        <dbReference type="EMBL" id="PVV04403.1"/>
    </source>
</evidence>
<feature type="compositionally biased region" description="Basic and acidic residues" evidence="1">
    <location>
        <begin position="9"/>
        <end position="22"/>
    </location>
</feature>
<sequence length="1117" mass="126833">MSSKSKKEKKYDPSSPRKESSLESHLQFINSDSERLDRNKSLKIPNANSENKGSTTKEFFNSSTNNITVQPLSSLESKITTVKSSNTKTPDIYSTNSLSPLETVYNKPSFTKGPIDNYTSSLEKNSSIDSLKQTLTSISPELESKSDLSLPVSDSGLFPISKLNYTGNRNSDSVNKKTTLKDLPLISNPNDSKKIDSTNQYTDENNNILSEFKEQIESSSLRTETLKSIRLNSVYRPNKTENGTHVSQDKKSNLDKAFEDLHRKNSNDILKGSSFDGESFSVSSINLVPLDSKSSLEQTGSKKESGNIISNGLLSKTYPKNTQGSLSDIDSNINNELEKLYRSSIAHEANLNDFRIENDGIFPEIDFSKKTKSLNLHGQKQGSKDTRKISRSPEKKETQMAKRFSTDIISEQNGKGSMQSSSIKNKNDFEIDVMYERIMSTAASEGLEGLNETKEKKKIQNRRSAHDIDCLKTRVYPEKKSGRVKSASFLSLARFGPDSRQNNSIFEVVSKTARSKSNEMDFGSKFFEKQDEKQDEKKGRKKLSSIYKLGNLVFSTNSKNKYTYHDKKEKENETFFSSEADLNNINDLSISEDALCEIKSFLSSNYDSDDNVSTYTKYTGKKSFSGSYLEPDCSHDTKTNRKIASKLNKSDYELQNILDKAYKNIQSFSKMIENLSTETTSIEKWTELRLFEHRYNCEYVLDDFKSQKTSKTCLEDKESLASSDNSWKRRSRSFLTSDSRLKSTANSTFQRYEDLSAALRIPVEYQSVDRIIQFTNLQPNGLSVENSPKYNSVDIYSPLKYSSIYLYDTPKSSSADLYGSLKLRKRSSLTDKDKINSIQESLSSFDKKIQNMLDKDTDDEFSKSGKGTNMNNEKKTIKNDYLVRKHHTENKFDYINSSPHIFVTSFSSKYNGREDSPLFKNIASSTFPKNNEPIVGTGNKAEEKNYAKELQTFFVCNQCALKDAQNITNGPKQIKNSPILPKIEFSYLTSYNLNKDLDIMYPRLKELVESKINIADALKKHLMRGRGLLDYEKYLSKLYSAERQRIVSVHGFQVNKNRISANFSLPRQVNVVKLNNSQINKLTKMGYLSGEGGIDKTRRKNEKPHSKSFYSPGRSRK</sequence>
<feature type="region of interest" description="Disordered" evidence="1">
    <location>
        <begin position="1090"/>
        <end position="1117"/>
    </location>
</feature>
<comment type="caution">
    <text evidence="2">The sequence shown here is derived from an EMBL/GenBank/DDBJ whole genome shotgun (WGS) entry which is preliminary data.</text>
</comment>
<gene>
    <name evidence="2" type="ORF">BB560_001098</name>
</gene>
<dbReference type="EMBL" id="MBFS01000128">
    <property type="protein sequence ID" value="PVV04403.1"/>
    <property type="molecule type" value="Genomic_DNA"/>
</dbReference>
<dbReference type="OrthoDB" id="10689007at2759"/>
<evidence type="ECO:0000256" key="1">
    <source>
        <dbReference type="SAM" id="MobiDB-lite"/>
    </source>
</evidence>
<reference evidence="2 3" key="1">
    <citation type="journal article" date="2018" name="MBio">
        <title>Comparative Genomics Reveals the Core Gene Toolbox for the Fungus-Insect Symbiosis.</title>
        <authorList>
            <person name="Wang Y."/>
            <person name="Stata M."/>
            <person name="Wang W."/>
            <person name="Stajich J.E."/>
            <person name="White M.M."/>
            <person name="Moncalvo J.M."/>
        </authorList>
    </citation>
    <scope>NUCLEOTIDE SEQUENCE [LARGE SCALE GENOMIC DNA]</scope>
    <source>
        <strain evidence="2 3">SC-DP-2</strain>
    </source>
</reference>
<proteinExistence type="predicted"/>
<organism evidence="2 3">
    <name type="scientific">Smittium megazygosporum</name>
    <dbReference type="NCBI Taxonomy" id="133381"/>
    <lineage>
        <taxon>Eukaryota</taxon>
        <taxon>Fungi</taxon>
        <taxon>Fungi incertae sedis</taxon>
        <taxon>Zoopagomycota</taxon>
        <taxon>Kickxellomycotina</taxon>
        <taxon>Harpellomycetes</taxon>
        <taxon>Harpellales</taxon>
        <taxon>Legeriomycetaceae</taxon>
        <taxon>Smittium</taxon>
    </lineage>
</organism>
<feature type="compositionally biased region" description="Polar residues" evidence="1">
    <location>
        <begin position="46"/>
        <end position="63"/>
    </location>
</feature>